<evidence type="ECO:0000313" key="2">
    <source>
        <dbReference type="EMBL" id="GJN29644.1"/>
    </source>
</evidence>
<organism evidence="2 3">
    <name type="scientific">Eleusine coracana subsp. coracana</name>
    <dbReference type="NCBI Taxonomy" id="191504"/>
    <lineage>
        <taxon>Eukaryota</taxon>
        <taxon>Viridiplantae</taxon>
        <taxon>Streptophyta</taxon>
        <taxon>Embryophyta</taxon>
        <taxon>Tracheophyta</taxon>
        <taxon>Spermatophyta</taxon>
        <taxon>Magnoliopsida</taxon>
        <taxon>Liliopsida</taxon>
        <taxon>Poales</taxon>
        <taxon>Poaceae</taxon>
        <taxon>PACMAD clade</taxon>
        <taxon>Chloridoideae</taxon>
        <taxon>Cynodonteae</taxon>
        <taxon>Eleusininae</taxon>
        <taxon>Eleusine</taxon>
    </lineage>
</organism>
<reference evidence="2" key="1">
    <citation type="journal article" date="2018" name="DNA Res.">
        <title>Multiple hybrid de novo genome assembly of finger millet, an orphan allotetraploid crop.</title>
        <authorList>
            <person name="Hatakeyama M."/>
            <person name="Aluri S."/>
            <person name="Balachadran M.T."/>
            <person name="Sivarajan S.R."/>
            <person name="Patrignani A."/>
            <person name="Gruter S."/>
            <person name="Poveda L."/>
            <person name="Shimizu-Inatsugi R."/>
            <person name="Baeten J."/>
            <person name="Francoijs K.J."/>
            <person name="Nataraja K.N."/>
            <person name="Reddy Y.A.N."/>
            <person name="Phadnis S."/>
            <person name="Ravikumar R.L."/>
            <person name="Schlapbach R."/>
            <person name="Sreeman S.M."/>
            <person name="Shimizu K.K."/>
        </authorList>
    </citation>
    <scope>NUCLEOTIDE SEQUENCE</scope>
</reference>
<accession>A0AAV5F431</accession>
<dbReference type="Proteomes" id="UP001054889">
    <property type="component" value="Unassembled WGS sequence"/>
</dbReference>
<reference evidence="2" key="2">
    <citation type="submission" date="2021-12" db="EMBL/GenBank/DDBJ databases">
        <title>Resequencing data analysis of finger millet.</title>
        <authorList>
            <person name="Hatakeyama M."/>
            <person name="Aluri S."/>
            <person name="Balachadran M.T."/>
            <person name="Sivarajan S.R."/>
            <person name="Poveda L."/>
            <person name="Shimizu-Inatsugi R."/>
            <person name="Schlapbach R."/>
            <person name="Sreeman S.M."/>
            <person name="Shimizu K.K."/>
        </authorList>
    </citation>
    <scope>NUCLEOTIDE SEQUENCE</scope>
</reference>
<proteinExistence type="predicted"/>
<comment type="caution">
    <text evidence="2">The sequence shown here is derived from an EMBL/GenBank/DDBJ whole genome shotgun (WGS) entry which is preliminary data.</text>
</comment>
<gene>
    <name evidence="2" type="primary">gb17893</name>
    <name evidence="2" type="ORF">PR202_gb17893</name>
</gene>
<keyword evidence="3" id="KW-1185">Reference proteome</keyword>
<evidence type="ECO:0000256" key="1">
    <source>
        <dbReference type="SAM" id="MobiDB-lite"/>
    </source>
</evidence>
<evidence type="ECO:0000313" key="3">
    <source>
        <dbReference type="Proteomes" id="UP001054889"/>
    </source>
</evidence>
<dbReference type="AlphaFoldDB" id="A0AAV5F431"/>
<name>A0AAV5F431_ELECO</name>
<sequence>MANPALPGMSGLAAGTRAPGPSPLEDSLLVRRSSSLGKSAGIPDVEHHSPLSNLDGPSEDESNILFVDGLPSDCTRREVARILHSFSLHYFSSYLIIFQVSICKP</sequence>
<dbReference type="EMBL" id="BQKI01000081">
    <property type="protein sequence ID" value="GJN29644.1"/>
    <property type="molecule type" value="Genomic_DNA"/>
</dbReference>
<feature type="region of interest" description="Disordered" evidence="1">
    <location>
        <begin position="1"/>
        <end position="60"/>
    </location>
</feature>
<protein>
    <submittedName>
        <fullName evidence="2">Uncharacterized protein</fullName>
    </submittedName>
</protein>